<name>A0A9W8E6H2_9FUNG</name>
<protein>
    <submittedName>
        <fullName evidence="2">Uncharacterized protein</fullName>
    </submittedName>
</protein>
<dbReference type="AlphaFoldDB" id="A0A9W8E6H2"/>
<feature type="compositionally biased region" description="Polar residues" evidence="1">
    <location>
        <begin position="69"/>
        <end position="78"/>
    </location>
</feature>
<proteinExistence type="predicted"/>
<feature type="compositionally biased region" description="Low complexity" evidence="1">
    <location>
        <begin position="130"/>
        <end position="148"/>
    </location>
</feature>
<comment type="caution">
    <text evidence="2">The sequence shown here is derived from an EMBL/GenBank/DDBJ whole genome shotgun (WGS) entry which is preliminary data.</text>
</comment>
<feature type="compositionally biased region" description="Low complexity" evidence="1">
    <location>
        <begin position="220"/>
        <end position="230"/>
    </location>
</feature>
<evidence type="ECO:0000256" key="1">
    <source>
        <dbReference type="SAM" id="MobiDB-lite"/>
    </source>
</evidence>
<gene>
    <name evidence="2" type="ORF">IWQ62_000001</name>
</gene>
<accession>A0A9W8E6H2</accession>
<feature type="region of interest" description="Disordered" evidence="1">
    <location>
        <begin position="286"/>
        <end position="367"/>
    </location>
</feature>
<feature type="region of interest" description="Disordered" evidence="1">
    <location>
        <begin position="1"/>
        <end position="270"/>
    </location>
</feature>
<dbReference type="EMBL" id="JANBPY010000001">
    <property type="protein sequence ID" value="KAJ1970274.1"/>
    <property type="molecule type" value="Genomic_DNA"/>
</dbReference>
<reference evidence="2" key="1">
    <citation type="submission" date="2022-07" db="EMBL/GenBank/DDBJ databases">
        <title>Phylogenomic reconstructions and comparative analyses of Kickxellomycotina fungi.</title>
        <authorList>
            <person name="Reynolds N.K."/>
            <person name="Stajich J.E."/>
            <person name="Barry K."/>
            <person name="Grigoriev I.V."/>
            <person name="Crous P."/>
            <person name="Smith M.E."/>
        </authorList>
    </citation>
    <scope>NUCLEOTIDE SEQUENCE</scope>
    <source>
        <strain evidence="2">RSA 1196</strain>
    </source>
</reference>
<feature type="compositionally biased region" description="Basic and acidic residues" evidence="1">
    <location>
        <begin position="343"/>
        <end position="367"/>
    </location>
</feature>
<dbReference type="Proteomes" id="UP001150925">
    <property type="component" value="Unassembled WGS sequence"/>
</dbReference>
<feature type="compositionally biased region" description="Polar residues" evidence="1">
    <location>
        <begin position="249"/>
        <end position="259"/>
    </location>
</feature>
<sequence>MAVSSRGQSSSSPPARSRTKRTSFETYKVRPSLNSRGKGSAHSFRESLTLRSPNRASLDKEELAPELSVESSAMPTLVSTSSTSAATGDDPFGFGQAERQYKRAEGKQPQESPLARFGTRSRDYDHGRGPLALTSDSTTPTSTGSAGSMPGDTHPSPSASPLTLRTRSSSRKRLSDTALQTSVKTRSYSSAKNLSVSEVTSQSTRTRDVTATRSPRRSQRLQSQARQPSSTTPLPAGDDLSTEGDSRTSRNSPLSSQGDSPAHPTNIFEDDRLLSSLDQYDKLLAFDPTAVDEIPRRRTSLPTKKSSAKQRKSKERVIAKRAPGHRGRTARPMGKVGRSGATKKTEITDEESEHDRSEDDNQNRDIAEYSSKLKKQFEEIDAYELAEEEVI</sequence>
<keyword evidence="3" id="KW-1185">Reference proteome</keyword>
<feature type="compositionally biased region" description="Low complexity" evidence="1">
    <location>
        <begin position="1"/>
        <end position="16"/>
    </location>
</feature>
<evidence type="ECO:0000313" key="3">
    <source>
        <dbReference type="Proteomes" id="UP001150925"/>
    </source>
</evidence>
<feature type="compositionally biased region" description="Basic and acidic residues" evidence="1">
    <location>
        <begin position="99"/>
        <end position="108"/>
    </location>
</feature>
<organism evidence="2 3">
    <name type="scientific">Dispira parvispora</name>
    <dbReference type="NCBI Taxonomy" id="1520584"/>
    <lineage>
        <taxon>Eukaryota</taxon>
        <taxon>Fungi</taxon>
        <taxon>Fungi incertae sedis</taxon>
        <taxon>Zoopagomycota</taxon>
        <taxon>Kickxellomycotina</taxon>
        <taxon>Dimargaritomycetes</taxon>
        <taxon>Dimargaritales</taxon>
        <taxon>Dimargaritaceae</taxon>
        <taxon>Dispira</taxon>
    </lineage>
</organism>
<evidence type="ECO:0000313" key="2">
    <source>
        <dbReference type="EMBL" id="KAJ1970274.1"/>
    </source>
</evidence>
<dbReference type="OrthoDB" id="5698679at2759"/>
<feature type="compositionally biased region" description="Polar residues" evidence="1">
    <location>
        <begin position="178"/>
        <end position="204"/>
    </location>
</feature>